<dbReference type="InterPro" id="IPR024079">
    <property type="entry name" value="MetalloPept_cat_dom_sf"/>
</dbReference>
<evidence type="ECO:0000313" key="9">
    <source>
        <dbReference type="EMBL" id="KAJ5195626.1"/>
    </source>
</evidence>
<dbReference type="GO" id="GO:0005758">
    <property type="term" value="C:mitochondrial intermembrane space"/>
    <property type="evidence" value="ECO:0007669"/>
    <property type="project" value="TreeGrafter"/>
</dbReference>
<evidence type="ECO:0000256" key="4">
    <source>
        <dbReference type="ARBA" id="ARBA00022801"/>
    </source>
</evidence>
<dbReference type="InterPro" id="IPR045090">
    <property type="entry name" value="Pept_M3A_M3B"/>
</dbReference>
<comment type="caution">
    <text evidence="9">The sequence shown here is derived from an EMBL/GenBank/DDBJ whole genome shotgun (WGS) entry which is preliminary data.</text>
</comment>
<evidence type="ECO:0000259" key="8">
    <source>
        <dbReference type="Pfam" id="PF01432"/>
    </source>
</evidence>
<evidence type="ECO:0000256" key="2">
    <source>
        <dbReference type="ARBA" id="ARBA00022670"/>
    </source>
</evidence>
<dbReference type="PANTHER" id="PTHR11804">
    <property type="entry name" value="PROTEASE M3 THIMET OLIGOPEPTIDASE-RELATED"/>
    <property type="match status" value="1"/>
</dbReference>
<reference evidence="9" key="1">
    <citation type="submission" date="2022-12" db="EMBL/GenBank/DDBJ databases">
        <authorList>
            <person name="Petersen C."/>
        </authorList>
    </citation>
    <scope>NUCLEOTIDE SEQUENCE</scope>
    <source>
        <strain evidence="9">IBT 15544</strain>
    </source>
</reference>
<dbReference type="Proteomes" id="UP001150904">
    <property type="component" value="Unassembled WGS sequence"/>
</dbReference>
<dbReference type="OrthoDB" id="534666at2759"/>
<dbReference type="GO" id="GO:0046872">
    <property type="term" value="F:metal ion binding"/>
    <property type="evidence" value="ECO:0007669"/>
    <property type="project" value="UniProtKB-UniRule"/>
</dbReference>
<feature type="domain" description="Peptidase M3A/M3B catalytic" evidence="8">
    <location>
        <begin position="19"/>
        <end position="251"/>
    </location>
</feature>
<keyword evidence="10" id="KW-1185">Reference proteome</keyword>
<dbReference type="RefSeq" id="XP_058306114.1">
    <property type="nucleotide sequence ID" value="XM_058456126.1"/>
</dbReference>
<reference evidence="9" key="2">
    <citation type="journal article" date="2023" name="IMA Fungus">
        <title>Comparative genomic study of the Penicillium genus elucidates a diverse pangenome and 15 lateral gene transfer events.</title>
        <authorList>
            <person name="Petersen C."/>
            <person name="Sorensen T."/>
            <person name="Nielsen M.R."/>
            <person name="Sondergaard T.E."/>
            <person name="Sorensen J.L."/>
            <person name="Fitzpatrick D.A."/>
            <person name="Frisvad J.C."/>
            <person name="Nielsen K.L."/>
        </authorList>
    </citation>
    <scope>NUCLEOTIDE SEQUENCE</scope>
    <source>
        <strain evidence="9">IBT 15544</strain>
    </source>
</reference>
<dbReference type="PANTHER" id="PTHR11804:SF84">
    <property type="entry name" value="SACCHAROLYSIN"/>
    <property type="match status" value="1"/>
</dbReference>
<dbReference type="GO" id="GO:0004222">
    <property type="term" value="F:metalloendopeptidase activity"/>
    <property type="evidence" value="ECO:0007669"/>
    <property type="project" value="InterPro"/>
</dbReference>
<dbReference type="Gene3D" id="3.40.390.10">
    <property type="entry name" value="Collagenase (Catalytic Domain)"/>
    <property type="match status" value="1"/>
</dbReference>
<comment type="cofactor">
    <cofactor evidence="7">
        <name>Zn(2+)</name>
        <dbReference type="ChEBI" id="CHEBI:29105"/>
    </cofactor>
    <text evidence="7">Binds 1 zinc ion.</text>
</comment>
<dbReference type="SUPFAM" id="SSF55486">
    <property type="entry name" value="Metalloproteases ('zincins'), catalytic domain"/>
    <property type="match status" value="1"/>
</dbReference>
<keyword evidence="4 7" id="KW-0378">Hydrolase</keyword>
<organism evidence="9 10">
    <name type="scientific">Penicillium cinerascens</name>
    <dbReference type="NCBI Taxonomy" id="70096"/>
    <lineage>
        <taxon>Eukaryota</taxon>
        <taxon>Fungi</taxon>
        <taxon>Dikarya</taxon>
        <taxon>Ascomycota</taxon>
        <taxon>Pezizomycotina</taxon>
        <taxon>Eurotiomycetes</taxon>
        <taxon>Eurotiomycetidae</taxon>
        <taxon>Eurotiales</taxon>
        <taxon>Aspergillaceae</taxon>
        <taxon>Penicillium</taxon>
    </lineage>
</organism>
<keyword evidence="6 7" id="KW-0482">Metalloprotease</keyword>
<keyword evidence="3 7" id="KW-0479">Metal-binding</keyword>
<dbReference type="InterPro" id="IPR001567">
    <property type="entry name" value="Pept_M3A_M3B_dom"/>
</dbReference>
<gene>
    <name evidence="9" type="ORF">N7498_009064</name>
</gene>
<dbReference type="Pfam" id="PF01432">
    <property type="entry name" value="Peptidase_M3"/>
    <property type="match status" value="1"/>
</dbReference>
<dbReference type="GO" id="GO:0006508">
    <property type="term" value="P:proteolysis"/>
    <property type="evidence" value="ECO:0007669"/>
    <property type="project" value="UniProtKB-KW"/>
</dbReference>
<evidence type="ECO:0000256" key="6">
    <source>
        <dbReference type="ARBA" id="ARBA00023049"/>
    </source>
</evidence>
<accession>A0A9W9MA90</accession>
<dbReference type="InterPro" id="IPR024077">
    <property type="entry name" value="Neurolysin/TOP_dom2"/>
</dbReference>
<keyword evidence="2 7" id="KW-0645">Protease</keyword>
<name>A0A9W9MA90_9EURO</name>
<comment type="similarity">
    <text evidence="1 7">Belongs to the peptidase M3 family.</text>
</comment>
<protein>
    <recommendedName>
        <fullName evidence="8">Peptidase M3A/M3B catalytic domain-containing protein</fullName>
    </recommendedName>
</protein>
<dbReference type="EMBL" id="JAPQKR010000015">
    <property type="protein sequence ID" value="KAJ5195626.1"/>
    <property type="molecule type" value="Genomic_DNA"/>
</dbReference>
<dbReference type="GO" id="GO:0006518">
    <property type="term" value="P:peptide metabolic process"/>
    <property type="evidence" value="ECO:0007669"/>
    <property type="project" value="TreeGrafter"/>
</dbReference>
<keyword evidence="5 7" id="KW-0862">Zinc</keyword>
<dbReference type="GeneID" id="83183427"/>
<evidence type="ECO:0000256" key="5">
    <source>
        <dbReference type="ARBA" id="ARBA00022833"/>
    </source>
</evidence>
<evidence type="ECO:0000256" key="3">
    <source>
        <dbReference type="ARBA" id="ARBA00022723"/>
    </source>
</evidence>
<proteinExistence type="inferred from homology"/>
<dbReference type="AlphaFoldDB" id="A0A9W9MA90"/>
<evidence type="ECO:0000256" key="7">
    <source>
        <dbReference type="RuleBase" id="RU003435"/>
    </source>
</evidence>
<evidence type="ECO:0000256" key="1">
    <source>
        <dbReference type="ARBA" id="ARBA00006040"/>
    </source>
</evidence>
<evidence type="ECO:0000313" key="10">
    <source>
        <dbReference type="Proteomes" id="UP001150904"/>
    </source>
</evidence>
<dbReference type="Gene3D" id="1.10.1370.10">
    <property type="entry name" value="Neurolysin, domain 3"/>
    <property type="match status" value="1"/>
</dbReference>
<sequence>MVISLSSLEICLLLIKFPKGIHDLLGRSKYATFHGHRTVTDFRETPSQLLEYWCWVPECLQMLSCHYKNLSLSSSTEFTASIKDTKPSSSLPDHLIRSLSAAKEVNQAISTLRQIAFSKFDMEIHHPVSHKDIISMNLAEVFNTLLQQTTLLNGPENNLKWGNGYATTPHYIWGQEANYYSYVYDTHIYHSTRMLAADIWHSLFSRNPMSREAGMKYRAMILEPGGTGNELGAVEKLLGRKPLPEAYLRDFAPST</sequence>